<dbReference type="Proteomes" id="UP001310594">
    <property type="component" value="Unassembled WGS sequence"/>
</dbReference>
<dbReference type="AlphaFoldDB" id="A0AAN8A5N4"/>
<organism evidence="2 3">
    <name type="scientific">Elasticomyces elasticus</name>
    <dbReference type="NCBI Taxonomy" id="574655"/>
    <lineage>
        <taxon>Eukaryota</taxon>
        <taxon>Fungi</taxon>
        <taxon>Dikarya</taxon>
        <taxon>Ascomycota</taxon>
        <taxon>Pezizomycotina</taxon>
        <taxon>Dothideomycetes</taxon>
        <taxon>Dothideomycetidae</taxon>
        <taxon>Mycosphaerellales</taxon>
        <taxon>Teratosphaeriaceae</taxon>
        <taxon>Elasticomyces</taxon>
    </lineage>
</organism>
<accession>A0AAN8A5N4</accession>
<protein>
    <submittedName>
        <fullName evidence="2">Uncharacterized protein</fullName>
    </submittedName>
</protein>
<name>A0AAN8A5N4_9PEZI</name>
<dbReference type="PANTHER" id="PTHR35041:SF6">
    <property type="entry name" value="FORMYLMETHIONINE DEFORMYLASE-LIKE PROTEIN-RELATED"/>
    <property type="match status" value="1"/>
</dbReference>
<evidence type="ECO:0000313" key="3">
    <source>
        <dbReference type="Proteomes" id="UP001310594"/>
    </source>
</evidence>
<comment type="caution">
    <text evidence="2">The sequence shown here is derived from an EMBL/GenBank/DDBJ whole genome shotgun (WGS) entry which is preliminary data.</text>
</comment>
<sequence>MLDLKSYTLSTEPYACLLNDKNTPLGPNNVSTTNPLGFIGGDITMLQCQLYNTTYRTQFTFINGTQTVDIQLSDSATDTPVPIINAVRGPGSEGINNNDTCITLTTDDAFNPACHFNSTLLPQLAYQSILQAFTSLLTGNISLGATTTASEYISGTFDYSSIRSTSLVNTRELAFLTDYALHLTSTPMDPDLQHALENSSMPAVSGLTRLQGADPQTSLKDAIETMFQNLTVSLMSVNTFQPDPASSKTAPLVSVTSVEYQTVYVYAEYKLWIAYGIAALCTLLSAVLGMISIVLHGTSYSDRFSTVFLAGRNAKLSVGIGEHDGHGYGPLPAYLKTATVTFAQNRSEALNTKDVADATYHSVEQAEAEHRTTTK</sequence>
<keyword evidence="1" id="KW-0812">Transmembrane</keyword>
<evidence type="ECO:0000256" key="1">
    <source>
        <dbReference type="SAM" id="Phobius"/>
    </source>
</evidence>
<reference evidence="2" key="1">
    <citation type="submission" date="2023-08" db="EMBL/GenBank/DDBJ databases">
        <title>Black Yeasts Isolated from many extreme environments.</title>
        <authorList>
            <person name="Coleine C."/>
            <person name="Stajich J.E."/>
            <person name="Selbmann L."/>
        </authorList>
    </citation>
    <scope>NUCLEOTIDE SEQUENCE</scope>
    <source>
        <strain evidence="2">CCFEE 5810</strain>
    </source>
</reference>
<keyword evidence="1" id="KW-0472">Membrane</keyword>
<proteinExistence type="predicted"/>
<feature type="transmembrane region" description="Helical" evidence="1">
    <location>
        <begin position="272"/>
        <end position="295"/>
    </location>
</feature>
<dbReference type="PANTHER" id="PTHR35041">
    <property type="entry name" value="MEDIATOR OF RNA POLYMERASE II TRANSCRIPTION SUBUNIT 1"/>
    <property type="match status" value="1"/>
</dbReference>
<evidence type="ECO:0000313" key="2">
    <source>
        <dbReference type="EMBL" id="KAK5708155.1"/>
    </source>
</evidence>
<gene>
    <name evidence="2" type="ORF">LTR97_000695</name>
</gene>
<keyword evidence="1" id="KW-1133">Transmembrane helix</keyword>
<dbReference type="EMBL" id="JAVRQU010000001">
    <property type="protein sequence ID" value="KAK5708155.1"/>
    <property type="molecule type" value="Genomic_DNA"/>
</dbReference>